<evidence type="ECO:0000313" key="7">
    <source>
        <dbReference type="Proteomes" id="UP000650467"/>
    </source>
</evidence>
<dbReference type="AlphaFoldDB" id="A0A835SSV2"/>
<name>A0A835SSV2_CHLIN</name>
<dbReference type="OrthoDB" id="435311at2759"/>
<accession>A0A835SSV2</accession>
<evidence type="ECO:0000313" key="6">
    <source>
        <dbReference type="EMBL" id="KAG2431236.1"/>
    </source>
</evidence>
<dbReference type="PANTHER" id="PTHR31742:SF1">
    <property type="entry name" value="RPA-INTERACTING PROTEIN"/>
    <property type="match status" value="1"/>
</dbReference>
<reference evidence="6" key="1">
    <citation type="journal article" date="2020" name="bioRxiv">
        <title>Comparative genomics of Chlamydomonas.</title>
        <authorList>
            <person name="Craig R.J."/>
            <person name="Hasan A.R."/>
            <person name="Ness R.W."/>
            <person name="Keightley P.D."/>
        </authorList>
    </citation>
    <scope>NUCLEOTIDE SEQUENCE</scope>
    <source>
        <strain evidence="6">SAG 7.73</strain>
    </source>
</reference>
<feature type="region of interest" description="Disordered" evidence="4">
    <location>
        <begin position="124"/>
        <end position="222"/>
    </location>
</feature>
<evidence type="ECO:0000256" key="2">
    <source>
        <dbReference type="ARBA" id="ARBA00022771"/>
    </source>
</evidence>
<dbReference type="Proteomes" id="UP000650467">
    <property type="component" value="Unassembled WGS sequence"/>
</dbReference>
<dbReference type="InterPro" id="IPR028159">
    <property type="entry name" value="RPA_interact_C_dom"/>
</dbReference>
<evidence type="ECO:0000259" key="5">
    <source>
        <dbReference type="Pfam" id="PF14768"/>
    </source>
</evidence>
<dbReference type="GO" id="GO:0008270">
    <property type="term" value="F:zinc ion binding"/>
    <property type="evidence" value="ECO:0007669"/>
    <property type="project" value="UniProtKB-KW"/>
</dbReference>
<proteinExistence type="predicted"/>
<keyword evidence="7" id="KW-1185">Reference proteome</keyword>
<evidence type="ECO:0000256" key="3">
    <source>
        <dbReference type="ARBA" id="ARBA00022833"/>
    </source>
</evidence>
<keyword evidence="3" id="KW-0862">Zinc</keyword>
<feature type="compositionally biased region" description="Low complexity" evidence="4">
    <location>
        <begin position="179"/>
        <end position="191"/>
    </location>
</feature>
<organism evidence="6 7">
    <name type="scientific">Chlamydomonas incerta</name>
    <dbReference type="NCBI Taxonomy" id="51695"/>
    <lineage>
        <taxon>Eukaryota</taxon>
        <taxon>Viridiplantae</taxon>
        <taxon>Chlorophyta</taxon>
        <taxon>core chlorophytes</taxon>
        <taxon>Chlorophyceae</taxon>
        <taxon>CS clade</taxon>
        <taxon>Chlamydomonadales</taxon>
        <taxon>Chlamydomonadaceae</taxon>
        <taxon>Chlamydomonas</taxon>
    </lineage>
</organism>
<dbReference type="GO" id="GO:0006606">
    <property type="term" value="P:protein import into nucleus"/>
    <property type="evidence" value="ECO:0007669"/>
    <property type="project" value="TreeGrafter"/>
</dbReference>
<keyword evidence="1" id="KW-0479">Metal-binding</keyword>
<evidence type="ECO:0000256" key="1">
    <source>
        <dbReference type="ARBA" id="ARBA00022723"/>
    </source>
</evidence>
<dbReference type="InterPro" id="IPR028156">
    <property type="entry name" value="RIP"/>
</dbReference>
<dbReference type="PANTHER" id="PTHR31742">
    <property type="entry name" value="RPA-INTERACTING PROTEIN RPAIN"/>
    <property type="match status" value="1"/>
</dbReference>
<sequence>MRQARQRREELKQRGRAVLGPAGVASPSAVVAPAGPAAAQAMAPGAAASIVARDLQAALAAADMRQLLAAEAAAMMTDGAEPAGAAGVEAAGAAVQAVLHPPPAAPAPAATAPAREIAFELPQSPRQGYGTPAAANYQQQQHHHHPLNSPALAFPQGFATPGPASAHPSLPSRPPPAPWDQRQPPFAATPAAGPPDPWDDPFFTGEDGQTHPQGEQWQGQWLGPGGLCGALGLLPPEGRRGAGSGGGGCGGCWSESELAAAEAEVRLAVYAAIAEQLQALEAEEEAAYLRAAAAAAAEQEAQDQAALQAALGAAGGSGLACGGGGGSDLGAGAQSEAVLCPVCGCAALAAVAGVIACPAERWQLDCRQEGLGLAHLRQRLAAAFEEHHASGCRGGLRFWVEGGGGGGGRGAGGPGAGGGGAATAEAGMAAGPDEMDTEFGGGCEGGGGESGGGEGGDLAAALRMAGAVAGAGTGLGGALGACMMAACGSCGRLSVVM</sequence>
<feature type="domain" description="RPA-interacting protein C-terminal" evidence="5">
    <location>
        <begin position="339"/>
        <end position="401"/>
    </location>
</feature>
<dbReference type="Pfam" id="PF14768">
    <property type="entry name" value="RPA_interact_C"/>
    <property type="match status" value="1"/>
</dbReference>
<evidence type="ECO:0000256" key="4">
    <source>
        <dbReference type="SAM" id="MobiDB-lite"/>
    </source>
</evidence>
<keyword evidence="2" id="KW-0863">Zinc-finger</keyword>
<protein>
    <recommendedName>
        <fullName evidence="5">RPA-interacting protein C-terminal domain-containing protein</fullName>
    </recommendedName>
</protein>
<dbReference type="EMBL" id="JAEHOC010000025">
    <property type="protein sequence ID" value="KAG2431236.1"/>
    <property type="molecule type" value="Genomic_DNA"/>
</dbReference>
<gene>
    <name evidence="6" type="ORF">HXX76_009764</name>
</gene>
<feature type="compositionally biased region" description="Low complexity" evidence="4">
    <location>
        <begin position="212"/>
        <end position="221"/>
    </location>
</feature>
<dbReference type="GO" id="GO:0005634">
    <property type="term" value="C:nucleus"/>
    <property type="evidence" value="ECO:0007669"/>
    <property type="project" value="TreeGrafter"/>
</dbReference>
<comment type="caution">
    <text evidence="6">The sequence shown here is derived from an EMBL/GenBank/DDBJ whole genome shotgun (WGS) entry which is preliminary data.</text>
</comment>